<proteinExistence type="predicted"/>
<reference evidence="2 3" key="1">
    <citation type="journal article" date="2016" name="Nat. Commun.">
        <title>Thousands of microbial genomes shed light on interconnected biogeochemical processes in an aquifer system.</title>
        <authorList>
            <person name="Anantharaman K."/>
            <person name="Brown C.T."/>
            <person name="Hug L.A."/>
            <person name="Sharon I."/>
            <person name="Castelle C.J."/>
            <person name="Probst A.J."/>
            <person name="Thomas B.C."/>
            <person name="Singh A."/>
            <person name="Wilkins M.J."/>
            <person name="Karaoz U."/>
            <person name="Brodie E.L."/>
            <person name="Williams K.H."/>
            <person name="Hubbard S.S."/>
            <person name="Banfield J.F."/>
        </authorList>
    </citation>
    <scope>NUCLEOTIDE SEQUENCE [LARGE SCALE GENOMIC DNA]</scope>
</reference>
<dbReference type="AlphaFoldDB" id="A0A1G1X9N9"/>
<protein>
    <recommendedName>
        <fullName evidence="4">Fimbrial assembly family protein</fullName>
    </recommendedName>
</protein>
<keyword evidence="1" id="KW-0472">Membrane</keyword>
<evidence type="ECO:0000313" key="2">
    <source>
        <dbReference type="EMBL" id="OGY36775.1"/>
    </source>
</evidence>
<sequence>MKPEINLLSPEARGLRMALIAAHRVNKLLYAILGGLAVVLMVYGASWWANKIILSSLDNRLLQQGKERVEIEQSIRSLNSTVQAIDARITANPRWAVHIQDVLTVLPSGIQIMKLELSESQSVLLITTKAASGDVVVQYQHALEALGWVDHVDAPLQNFARSPEAIATFTVFRKADNGGIL</sequence>
<comment type="caution">
    <text evidence="2">The sequence shown here is derived from an EMBL/GenBank/DDBJ whole genome shotgun (WGS) entry which is preliminary data.</text>
</comment>
<dbReference type="Proteomes" id="UP000177941">
    <property type="component" value="Unassembled WGS sequence"/>
</dbReference>
<evidence type="ECO:0008006" key="4">
    <source>
        <dbReference type="Google" id="ProtNLM"/>
    </source>
</evidence>
<name>A0A1G1X9N9_9BACT</name>
<evidence type="ECO:0000256" key="1">
    <source>
        <dbReference type="SAM" id="Phobius"/>
    </source>
</evidence>
<gene>
    <name evidence="2" type="ORF">A3E36_03740</name>
</gene>
<dbReference type="EMBL" id="MHHS01000029">
    <property type="protein sequence ID" value="OGY36775.1"/>
    <property type="molecule type" value="Genomic_DNA"/>
</dbReference>
<organism evidence="2 3">
    <name type="scientific">Candidatus Andersenbacteria bacterium RIFCSPHIGHO2_12_FULL_45_11b</name>
    <dbReference type="NCBI Taxonomy" id="1797282"/>
    <lineage>
        <taxon>Bacteria</taxon>
        <taxon>Candidatus Anderseniibacteriota</taxon>
    </lineage>
</organism>
<keyword evidence="1" id="KW-1133">Transmembrane helix</keyword>
<accession>A0A1G1X9N9</accession>
<evidence type="ECO:0000313" key="3">
    <source>
        <dbReference type="Proteomes" id="UP000177941"/>
    </source>
</evidence>
<keyword evidence="1" id="KW-0812">Transmembrane</keyword>
<feature type="transmembrane region" description="Helical" evidence="1">
    <location>
        <begin position="28"/>
        <end position="49"/>
    </location>
</feature>